<dbReference type="Gene3D" id="3.20.20.10">
    <property type="entry name" value="Alanine racemase"/>
    <property type="match status" value="1"/>
</dbReference>
<evidence type="ECO:0000256" key="1">
    <source>
        <dbReference type="ARBA" id="ARBA00001933"/>
    </source>
</evidence>
<evidence type="ECO:0000259" key="5">
    <source>
        <dbReference type="Pfam" id="PF00278"/>
    </source>
</evidence>
<dbReference type="PRINTS" id="PR01179">
    <property type="entry name" value="ODADCRBXLASE"/>
</dbReference>
<name>A0ABU2JM89_9ACTN</name>
<feature type="domain" description="Orn/DAP/Arg decarboxylase 2 C-terminal" evidence="5">
    <location>
        <begin position="17"/>
        <end position="376"/>
    </location>
</feature>
<evidence type="ECO:0000259" key="6">
    <source>
        <dbReference type="Pfam" id="PF02784"/>
    </source>
</evidence>
<dbReference type="SUPFAM" id="SSF51419">
    <property type="entry name" value="PLP-binding barrel"/>
    <property type="match status" value="1"/>
</dbReference>
<proteinExistence type="inferred from homology"/>
<comment type="caution">
    <text evidence="7">The sequence shown here is derived from an EMBL/GenBank/DDBJ whole genome shotgun (WGS) entry which is preliminary data.</text>
</comment>
<feature type="region of interest" description="Disordered" evidence="4">
    <location>
        <begin position="414"/>
        <end position="442"/>
    </location>
</feature>
<comment type="cofactor">
    <cofactor evidence="1">
        <name>pyridoxal 5'-phosphate</name>
        <dbReference type="ChEBI" id="CHEBI:597326"/>
    </cofactor>
</comment>
<evidence type="ECO:0000256" key="3">
    <source>
        <dbReference type="RuleBase" id="RU003737"/>
    </source>
</evidence>
<feature type="domain" description="Orn/DAP/Arg decarboxylase 2 N-terminal" evidence="6">
    <location>
        <begin position="24"/>
        <end position="274"/>
    </location>
</feature>
<dbReference type="InterPro" id="IPR009006">
    <property type="entry name" value="Ala_racemase/Decarboxylase_C"/>
</dbReference>
<keyword evidence="2" id="KW-0663">Pyridoxal phosphate</keyword>
<dbReference type="Proteomes" id="UP001183410">
    <property type="component" value="Unassembled WGS sequence"/>
</dbReference>
<dbReference type="InterPro" id="IPR022643">
    <property type="entry name" value="De-COase2_C"/>
</dbReference>
<dbReference type="InterPro" id="IPR022644">
    <property type="entry name" value="De-COase2_N"/>
</dbReference>
<organism evidence="7 8">
    <name type="scientific">Streptomyces chisholmiae</name>
    <dbReference type="NCBI Taxonomy" id="3075540"/>
    <lineage>
        <taxon>Bacteria</taxon>
        <taxon>Bacillati</taxon>
        <taxon>Actinomycetota</taxon>
        <taxon>Actinomycetes</taxon>
        <taxon>Kitasatosporales</taxon>
        <taxon>Streptomycetaceae</taxon>
        <taxon>Streptomyces</taxon>
    </lineage>
</organism>
<reference evidence="8" key="1">
    <citation type="submission" date="2023-07" db="EMBL/GenBank/DDBJ databases">
        <title>30 novel species of actinomycetes from the DSMZ collection.</title>
        <authorList>
            <person name="Nouioui I."/>
        </authorList>
    </citation>
    <scope>NUCLEOTIDE SEQUENCE [LARGE SCALE GENOMIC DNA]</scope>
    <source>
        <strain evidence="8">DSM 44915</strain>
    </source>
</reference>
<comment type="similarity">
    <text evidence="3">Belongs to the Orn/Lys/Arg decarboxylase class-II family.</text>
</comment>
<sequence>MSAAEFRELLAAYGSPLYVYDLDEVSAAADRLFACLPRPSTLYYSFKANPHPWIARTLRGRGCRAEISSPGELAAALEAGFAGDSCLYTGPGKTAAEVDAALAAGVRRFSVESAVDYRRIADLAAARGITASCLVRVHAEGAQGATGVRMSGTPSPFGITTGQFLATRDDFAPRPGAELTGAHFFPLSNARDEASLIAEMTHSVAQAARLRDTAGVELRTVDLGGGFAAPYARPGPPARYPALGAAVTSALDTALPGWREGAPEIAFESGRYLTGSSGHLLCTVTDVKTSHGRTYVVADTGVHHLGGLSALGRIRPVSVQAEPLTPAPPPPGAEPADATRAVLAGPLCTPADVLSRDLTTDVPPRPGDVLIIPNVGAYGLTASLLGFLSHPAAAEVVVRGGEPVDVTRLSLVRTAHTPATPPPSAVSGLGHPDGRSGPDAAG</sequence>
<keyword evidence="8" id="KW-1185">Reference proteome</keyword>
<dbReference type="Pfam" id="PF02784">
    <property type="entry name" value="Orn_Arg_deC_N"/>
    <property type="match status" value="1"/>
</dbReference>
<dbReference type="SUPFAM" id="SSF50621">
    <property type="entry name" value="Alanine racemase C-terminal domain-like"/>
    <property type="match status" value="1"/>
</dbReference>
<dbReference type="Pfam" id="PF00278">
    <property type="entry name" value="Orn_DAP_Arg_deC"/>
    <property type="match status" value="1"/>
</dbReference>
<evidence type="ECO:0000256" key="4">
    <source>
        <dbReference type="SAM" id="MobiDB-lite"/>
    </source>
</evidence>
<dbReference type="Gene3D" id="2.40.37.10">
    <property type="entry name" value="Lyase, Ornithine Decarboxylase, Chain A, domain 1"/>
    <property type="match status" value="1"/>
</dbReference>
<evidence type="ECO:0000313" key="7">
    <source>
        <dbReference type="EMBL" id="MDT0266097.1"/>
    </source>
</evidence>
<dbReference type="EMBL" id="JAVREO010000003">
    <property type="protein sequence ID" value="MDT0266097.1"/>
    <property type="molecule type" value="Genomic_DNA"/>
</dbReference>
<dbReference type="InterPro" id="IPR000183">
    <property type="entry name" value="Orn/DAP/Arg_de-COase"/>
</dbReference>
<protein>
    <submittedName>
        <fullName evidence="7">Type III PLP-dependent enzyme</fullName>
    </submittedName>
</protein>
<dbReference type="PANTHER" id="PTHR43727">
    <property type="entry name" value="DIAMINOPIMELATE DECARBOXYLASE"/>
    <property type="match status" value="1"/>
</dbReference>
<accession>A0ABU2JM89</accession>
<gene>
    <name evidence="7" type="ORF">RM844_07285</name>
</gene>
<evidence type="ECO:0000313" key="8">
    <source>
        <dbReference type="Proteomes" id="UP001183410"/>
    </source>
</evidence>
<dbReference type="PANTHER" id="PTHR43727:SF2">
    <property type="entry name" value="GROUP IV DECARBOXYLASE"/>
    <property type="match status" value="1"/>
</dbReference>
<dbReference type="InterPro" id="IPR029066">
    <property type="entry name" value="PLP-binding_barrel"/>
</dbReference>
<dbReference type="RefSeq" id="WP_311666093.1">
    <property type="nucleotide sequence ID" value="NZ_JAVREO010000003.1"/>
</dbReference>
<evidence type="ECO:0000256" key="2">
    <source>
        <dbReference type="ARBA" id="ARBA00022898"/>
    </source>
</evidence>